<organism evidence="1">
    <name type="scientific">Allium cepa</name>
    <name type="common">Onion</name>
    <dbReference type="NCBI Taxonomy" id="4679"/>
    <lineage>
        <taxon>Eukaryota</taxon>
        <taxon>Viridiplantae</taxon>
        <taxon>Streptophyta</taxon>
        <taxon>Embryophyta</taxon>
        <taxon>Tracheophyta</taxon>
        <taxon>Spermatophyta</taxon>
        <taxon>Magnoliopsida</taxon>
        <taxon>Liliopsida</taxon>
        <taxon>Asparagales</taxon>
        <taxon>Amaryllidaceae</taxon>
        <taxon>Allioideae</taxon>
        <taxon>Allieae</taxon>
        <taxon>Allium</taxon>
    </lineage>
</organism>
<protein>
    <submittedName>
        <fullName evidence="1">Retrotransposon protein</fullName>
    </submittedName>
</protein>
<feature type="non-terminal residue" evidence="1">
    <location>
        <position position="1"/>
    </location>
</feature>
<dbReference type="PANTHER" id="PTHR48475:SF1">
    <property type="entry name" value="RNASE H TYPE-1 DOMAIN-CONTAINING PROTEIN"/>
    <property type="match status" value="1"/>
</dbReference>
<name>A0A097BVU8_ALLCE</name>
<dbReference type="PANTHER" id="PTHR48475">
    <property type="entry name" value="RIBONUCLEASE H"/>
    <property type="match status" value="1"/>
</dbReference>
<evidence type="ECO:0000313" key="1">
    <source>
        <dbReference type="EMBL" id="AIS72979.1"/>
    </source>
</evidence>
<accession>A0A097BVU8</accession>
<dbReference type="EMBL" id="KM114292">
    <property type="protein sequence ID" value="AIS72979.1"/>
    <property type="molecule type" value="Genomic_DNA"/>
</dbReference>
<proteinExistence type="predicted"/>
<sequence length="154" mass="18479">WNLTPDNPYIEFNPYNENPPVLYQRIKGVDFFPYSVGRPQITSSALVHSESRVQRPIYYNGEIFIEAMMNYTKLKKRIWLLIAFGERQGRWDHTSKPISRYWTDQPIKEVLFRPKTSGQLLKRSIELMEYEIRYLPRRGINGQDMVDFVADWDW</sequence>
<reference evidence="1" key="1">
    <citation type="submission" date="2014-07" db="EMBL/GenBank/DDBJ databases">
        <title>Molecular studies of IYSV on onion in Egypt.</title>
        <authorList>
            <person name="Abdelkhalek A.A."/>
            <person name="Hafez E.E."/>
        </authorList>
    </citation>
    <scope>NUCLEOTIDE SEQUENCE</scope>
</reference>
<dbReference type="AlphaFoldDB" id="A0A097BVU8"/>
<feature type="non-terminal residue" evidence="1">
    <location>
        <position position="154"/>
    </location>
</feature>